<dbReference type="OrthoDB" id="5242855at2"/>
<protein>
    <submittedName>
        <fullName evidence="2">Uncharacterized protein</fullName>
    </submittedName>
</protein>
<name>A0A411YCY2_9ACTN</name>
<evidence type="ECO:0000313" key="3">
    <source>
        <dbReference type="Proteomes" id="UP000291469"/>
    </source>
</evidence>
<accession>A0A411YCY2</accession>
<gene>
    <name evidence="2" type="ORF">ER308_05325</name>
</gene>
<dbReference type="KEGG" id="erz:ER308_05325"/>
<dbReference type="Proteomes" id="UP000291469">
    <property type="component" value="Chromosome"/>
</dbReference>
<evidence type="ECO:0000256" key="1">
    <source>
        <dbReference type="SAM" id="MobiDB-lite"/>
    </source>
</evidence>
<proteinExistence type="predicted"/>
<dbReference type="EMBL" id="CP036402">
    <property type="protein sequence ID" value="QBI19022.1"/>
    <property type="molecule type" value="Genomic_DNA"/>
</dbReference>
<reference evidence="2 3" key="1">
    <citation type="submission" date="2019-01" db="EMBL/GenBank/DDBJ databases">
        <title>Egibacter rhizosphaerae EGI 80759T.</title>
        <authorList>
            <person name="Chen D.-D."/>
            <person name="Tian Y."/>
            <person name="Jiao J.-Y."/>
            <person name="Zhang X.-T."/>
            <person name="Zhang Y.-G."/>
            <person name="Zhang Y."/>
            <person name="Xiao M."/>
            <person name="Shu W.-S."/>
            <person name="Li W.-J."/>
        </authorList>
    </citation>
    <scope>NUCLEOTIDE SEQUENCE [LARGE SCALE GENOMIC DNA]</scope>
    <source>
        <strain evidence="2 3">EGI 80759</strain>
    </source>
</reference>
<organism evidence="2 3">
    <name type="scientific">Egibacter rhizosphaerae</name>
    <dbReference type="NCBI Taxonomy" id="1670831"/>
    <lineage>
        <taxon>Bacteria</taxon>
        <taxon>Bacillati</taxon>
        <taxon>Actinomycetota</taxon>
        <taxon>Nitriliruptoria</taxon>
        <taxon>Egibacterales</taxon>
        <taxon>Egibacteraceae</taxon>
        <taxon>Egibacter</taxon>
    </lineage>
</organism>
<dbReference type="RefSeq" id="WP_131154019.1">
    <property type="nucleotide sequence ID" value="NZ_CP036402.1"/>
</dbReference>
<feature type="region of interest" description="Disordered" evidence="1">
    <location>
        <begin position="106"/>
        <end position="148"/>
    </location>
</feature>
<evidence type="ECO:0000313" key="2">
    <source>
        <dbReference type="EMBL" id="QBI19022.1"/>
    </source>
</evidence>
<dbReference type="AlphaFoldDB" id="A0A411YCY2"/>
<sequence length="191" mass="20546">MSEPTSGRLPRPPGYAWRWLQRSRPVVSALAERLTGGPPPPDFVETLRARFAEDPFVQDVVADTIAEVAFRGRIPRQRPPGASWDRGLTWWAATLAGERLTDYEATGPAGSLGQQRPLFDGADGADTSAEHDQATATGEAIDPGEVLRRGRTAERAALAAELRELLAQTDGDQIPAAAVRDLLGKLEAAAR</sequence>
<keyword evidence="3" id="KW-1185">Reference proteome</keyword>